<dbReference type="Proteomes" id="UP000233565">
    <property type="component" value="Unassembled WGS sequence"/>
</dbReference>
<evidence type="ECO:0000313" key="6">
    <source>
        <dbReference type="EMBL" id="PKH43887.1"/>
    </source>
</evidence>
<evidence type="ECO:0000256" key="2">
    <source>
        <dbReference type="ARBA" id="ARBA00022603"/>
    </source>
</evidence>
<dbReference type="RefSeq" id="WP_091198755.1">
    <property type="nucleotide sequence ID" value="NZ_JAIHBI010000002.1"/>
</dbReference>
<dbReference type="EC" id="2.1.1.-" evidence="4"/>
<proteinExistence type="inferred from homology"/>
<keyword evidence="2 6" id="KW-0489">Methyltransferase</keyword>
<evidence type="ECO:0000256" key="4">
    <source>
        <dbReference type="PIRNR" id="PIRNR037567"/>
    </source>
</evidence>
<sequence length="512" mass="56364">MRLEAVVSRGQGLRRADAAQPDPARPRHDPGGPVFRNTMPRYEVLSEDAMAMLDKGWRRLMTEIGVEFMDERALELFRKAGQRVEGNTVFLDPDFVLEQVAKAPREFDVQARNPEHNIHIGGDAMAFGAVYGPPFVRQGDVRRDATMDDFRNFSKLAQSFAVLDSAGGIICEPNDTPLDSRHLDMTYALQTLTDKVYMGNVVSGVNAADTIAMSAILFGSREAIEETPATISLINCNSPLRWDDRMLEAQFEYSAAGQPVVLTPFILMGAMSPVTIPAALVQQIVEALSGIALSQLIRPGTPVIFGSFLSNIDMQSGSPTFGTPESGLGLLCTGQIARHFGLPFRTGGGLTSSQVADAQAGYEALMTLMPTFLAGANWVMHSAGWLEGGLVAGYEKFIVDIELLQMLRHEFTPLEIDEASMAFDAHQEVGHGGHFLGAAHTMERFRTCFYRPLLSSSENYERWMRNGGNDANARATVAYQKVLAEYEQPTIDDAIREELEDYVIRRRTELGD</sequence>
<evidence type="ECO:0000256" key="3">
    <source>
        <dbReference type="ARBA" id="ARBA00022679"/>
    </source>
</evidence>
<accession>A0ABX4R1K5</accession>
<protein>
    <recommendedName>
        <fullName evidence="4">Methyltransferase</fullName>
        <ecNumber evidence="4">2.1.1.-</ecNumber>
    </recommendedName>
</protein>
<reference evidence="6 7" key="1">
    <citation type="submission" date="2017-12" db="EMBL/GenBank/DDBJ databases">
        <title>Pharmacopeia of the Arctic Ocean.</title>
        <authorList>
            <person name="Collins E."/>
            <person name="Ducluzeau A.-L."/>
        </authorList>
    </citation>
    <scope>NUCLEOTIDE SEQUENCE [LARGE SCALE GENOMIC DNA]</scope>
    <source>
        <strain evidence="6 7">DSM 23325</strain>
    </source>
</reference>
<comment type="caution">
    <text evidence="6">The sequence shown here is derived from an EMBL/GenBank/DDBJ whole genome shotgun (WGS) entry which is preliminary data.</text>
</comment>
<name>A0ABX4R1K5_9ACTN</name>
<keyword evidence="3 4" id="KW-0808">Transferase</keyword>
<dbReference type="EMBL" id="PJBV01000011">
    <property type="protein sequence ID" value="PKH43887.1"/>
    <property type="molecule type" value="Genomic_DNA"/>
</dbReference>
<evidence type="ECO:0000313" key="7">
    <source>
        <dbReference type="Proteomes" id="UP000233565"/>
    </source>
</evidence>
<dbReference type="GO" id="GO:0032259">
    <property type="term" value="P:methylation"/>
    <property type="evidence" value="ECO:0007669"/>
    <property type="project" value="UniProtKB-KW"/>
</dbReference>
<dbReference type="GO" id="GO:0008168">
    <property type="term" value="F:methyltransferase activity"/>
    <property type="evidence" value="ECO:0007669"/>
    <property type="project" value="UniProtKB-KW"/>
</dbReference>
<evidence type="ECO:0000256" key="5">
    <source>
        <dbReference type="SAM" id="MobiDB-lite"/>
    </source>
</evidence>
<dbReference type="Pfam" id="PF06253">
    <property type="entry name" value="MTTB"/>
    <property type="match status" value="1"/>
</dbReference>
<evidence type="ECO:0000256" key="1">
    <source>
        <dbReference type="ARBA" id="ARBA00007137"/>
    </source>
</evidence>
<dbReference type="InterPro" id="IPR010426">
    <property type="entry name" value="MTTB_MeTrfase"/>
</dbReference>
<dbReference type="PIRSF" id="PIRSF037567">
    <property type="entry name" value="MTTB_MeTrfase"/>
    <property type="match status" value="1"/>
</dbReference>
<gene>
    <name evidence="6" type="ORF">CXG46_04795</name>
</gene>
<feature type="region of interest" description="Disordered" evidence="5">
    <location>
        <begin position="7"/>
        <end position="37"/>
    </location>
</feature>
<dbReference type="InterPro" id="IPR038601">
    <property type="entry name" value="MttB-like_sf"/>
</dbReference>
<keyword evidence="7" id="KW-1185">Reference proteome</keyword>
<comment type="similarity">
    <text evidence="1 4">Belongs to the trimethylamine methyltransferase family.</text>
</comment>
<organism evidence="6 7">
    <name type="scientific">Nocardioides alpinus</name>
    <dbReference type="NCBI Taxonomy" id="748909"/>
    <lineage>
        <taxon>Bacteria</taxon>
        <taxon>Bacillati</taxon>
        <taxon>Actinomycetota</taxon>
        <taxon>Actinomycetes</taxon>
        <taxon>Propionibacteriales</taxon>
        <taxon>Nocardioidaceae</taxon>
        <taxon>Nocardioides</taxon>
    </lineage>
</organism>
<dbReference type="Gene3D" id="3.20.20.480">
    <property type="entry name" value="Trimethylamine methyltransferase-like"/>
    <property type="match status" value="1"/>
</dbReference>